<name>A0AAD1SXR2_PELCU</name>
<gene>
    <name evidence="2" type="ORF">PECUL_23A031928</name>
</gene>
<evidence type="ECO:0000313" key="3">
    <source>
        <dbReference type="Proteomes" id="UP001295444"/>
    </source>
</evidence>
<proteinExistence type="predicted"/>
<evidence type="ECO:0000313" key="2">
    <source>
        <dbReference type="EMBL" id="CAH2311152.1"/>
    </source>
</evidence>
<dbReference type="EMBL" id="OW240919">
    <property type="protein sequence ID" value="CAH2311152.1"/>
    <property type="molecule type" value="Genomic_DNA"/>
</dbReference>
<organism evidence="2 3">
    <name type="scientific">Pelobates cultripes</name>
    <name type="common">Western spadefoot toad</name>
    <dbReference type="NCBI Taxonomy" id="61616"/>
    <lineage>
        <taxon>Eukaryota</taxon>
        <taxon>Metazoa</taxon>
        <taxon>Chordata</taxon>
        <taxon>Craniata</taxon>
        <taxon>Vertebrata</taxon>
        <taxon>Euteleostomi</taxon>
        <taxon>Amphibia</taxon>
        <taxon>Batrachia</taxon>
        <taxon>Anura</taxon>
        <taxon>Pelobatoidea</taxon>
        <taxon>Pelobatidae</taxon>
        <taxon>Pelobates</taxon>
    </lineage>
</organism>
<reference evidence="2" key="1">
    <citation type="submission" date="2022-03" db="EMBL/GenBank/DDBJ databases">
        <authorList>
            <person name="Alioto T."/>
            <person name="Alioto T."/>
            <person name="Gomez Garrido J."/>
        </authorList>
    </citation>
    <scope>NUCLEOTIDE SEQUENCE</scope>
</reference>
<feature type="region of interest" description="Disordered" evidence="1">
    <location>
        <begin position="1"/>
        <end position="56"/>
    </location>
</feature>
<keyword evidence="3" id="KW-1185">Reference proteome</keyword>
<feature type="compositionally biased region" description="Basic and acidic residues" evidence="1">
    <location>
        <begin position="18"/>
        <end position="44"/>
    </location>
</feature>
<evidence type="ECO:0000256" key="1">
    <source>
        <dbReference type="SAM" id="MobiDB-lite"/>
    </source>
</evidence>
<dbReference type="Proteomes" id="UP001295444">
    <property type="component" value="Chromosome 08"/>
</dbReference>
<dbReference type="AlphaFoldDB" id="A0AAD1SXR2"/>
<sequence>MEQEGSTRSRKSLQGAERGSKEQEKSARSRKEQQGAGMDKRSTKVNEQNESEGAER</sequence>
<protein>
    <submittedName>
        <fullName evidence="2">Uncharacterized protein</fullName>
    </submittedName>
</protein>
<accession>A0AAD1SXR2</accession>